<dbReference type="Gene3D" id="3.40.50.1820">
    <property type="entry name" value="alpha/beta hydrolase"/>
    <property type="match status" value="1"/>
</dbReference>
<name>A0ABY9HCN6_9ACTN</name>
<accession>A0ABY9HCN6</accession>
<evidence type="ECO:0000256" key="1">
    <source>
        <dbReference type="ARBA" id="ARBA00007169"/>
    </source>
</evidence>
<dbReference type="Pfam" id="PF00975">
    <property type="entry name" value="Thioesterase"/>
    <property type="match status" value="1"/>
</dbReference>
<keyword evidence="3" id="KW-0378">Hydrolase</keyword>
<sequence length="257" mass="27756">MRDAATPAALFHVPRPLPDAPLRLVCVPYAGGGAGVFRGWHTGLPGIEVAAVRLPGRESRYTDPPYRTMGPLVADLADAITATADRPYALFGHSMGARVAFETARRLRRVGGPQPRCLFVSGCRAPHLPLRPPTGHLTDARFVQELRALGGAPPQFFADPELVALLLPMLRADFGVLESYEHAPAAPLGLPVRAFCGDADPHVSPAQAAAWRAHTTSRFGLTRVAGGHFYLAERRDTLLRTIREELARSDSPPKEGR</sequence>
<keyword evidence="4" id="KW-1185">Reference proteome</keyword>
<gene>
    <name evidence="3" type="ORF">P8A18_01885</name>
</gene>
<dbReference type="InterPro" id="IPR012223">
    <property type="entry name" value="TEII"/>
</dbReference>
<protein>
    <submittedName>
        <fullName evidence="3">Alpha/beta fold hydrolase</fullName>
    </submittedName>
</protein>
<evidence type="ECO:0000313" key="3">
    <source>
        <dbReference type="EMBL" id="WLQ32272.1"/>
    </source>
</evidence>
<evidence type="ECO:0000313" key="4">
    <source>
        <dbReference type="Proteomes" id="UP001239522"/>
    </source>
</evidence>
<evidence type="ECO:0000259" key="2">
    <source>
        <dbReference type="Pfam" id="PF00975"/>
    </source>
</evidence>
<dbReference type="GO" id="GO:0016787">
    <property type="term" value="F:hydrolase activity"/>
    <property type="evidence" value="ECO:0007669"/>
    <property type="project" value="UniProtKB-KW"/>
</dbReference>
<dbReference type="RefSeq" id="WP_306051137.1">
    <property type="nucleotide sequence ID" value="NZ_CP120997.1"/>
</dbReference>
<dbReference type="PANTHER" id="PTHR11487">
    <property type="entry name" value="THIOESTERASE"/>
    <property type="match status" value="1"/>
</dbReference>
<reference evidence="3 4" key="1">
    <citation type="submission" date="2023-03" db="EMBL/GenBank/DDBJ databases">
        <title>Isolation and description of six Streptomyces strains from soil environments, able to metabolize different microbial glucans.</title>
        <authorList>
            <person name="Widen T."/>
            <person name="Larsbrink J."/>
        </authorList>
    </citation>
    <scope>NUCLEOTIDE SEQUENCE [LARGE SCALE GENOMIC DNA]</scope>
    <source>
        <strain evidence="3 4">Mut1</strain>
    </source>
</reference>
<proteinExistence type="inferred from homology"/>
<feature type="domain" description="Thioesterase" evidence="2">
    <location>
        <begin position="23"/>
        <end position="244"/>
    </location>
</feature>
<dbReference type="PANTHER" id="PTHR11487:SF0">
    <property type="entry name" value="S-ACYL FATTY ACID SYNTHASE THIOESTERASE, MEDIUM CHAIN"/>
    <property type="match status" value="1"/>
</dbReference>
<dbReference type="Proteomes" id="UP001239522">
    <property type="component" value="Chromosome"/>
</dbReference>
<dbReference type="InterPro" id="IPR001031">
    <property type="entry name" value="Thioesterase"/>
</dbReference>
<organism evidence="3 4">
    <name type="scientific">Streptomyces castrisilvae</name>
    <dbReference type="NCBI Taxonomy" id="3033811"/>
    <lineage>
        <taxon>Bacteria</taxon>
        <taxon>Bacillati</taxon>
        <taxon>Actinomycetota</taxon>
        <taxon>Actinomycetes</taxon>
        <taxon>Kitasatosporales</taxon>
        <taxon>Streptomycetaceae</taxon>
        <taxon>Streptomyces</taxon>
    </lineage>
</organism>
<dbReference type="SUPFAM" id="SSF53474">
    <property type="entry name" value="alpha/beta-Hydrolases"/>
    <property type="match status" value="1"/>
</dbReference>
<dbReference type="InterPro" id="IPR029058">
    <property type="entry name" value="AB_hydrolase_fold"/>
</dbReference>
<dbReference type="EMBL" id="CP120997">
    <property type="protein sequence ID" value="WLQ32272.1"/>
    <property type="molecule type" value="Genomic_DNA"/>
</dbReference>
<comment type="similarity">
    <text evidence="1">Belongs to the thioesterase family.</text>
</comment>